<feature type="signal peptide" evidence="1">
    <location>
        <begin position="1"/>
        <end position="24"/>
    </location>
</feature>
<name>A0A399D041_9BACT</name>
<keyword evidence="3" id="KW-1185">Reference proteome</keyword>
<protein>
    <submittedName>
        <fullName evidence="2">Gliding motility-associated C-terminal domain-containing protein</fullName>
    </submittedName>
</protein>
<dbReference type="NCBIfam" id="TIGR04131">
    <property type="entry name" value="Bac_Flav_CTERM"/>
    <property type="match status" value="1"/>
</dbReference>
<accession>A0A399D041</accession>
<dbReference type="InterPro" id="IPR013783">
    <property type="entry name" value="Ig-like_fold"/>
</dbReference>
<reference evidence="2 3" key="1">
    <citation type="journal article" date="2015" name="Int. J. Syst. Evol. Microbiol.">
        <title>Mariniphaga sediminis sp. nov., isolated from coastal sediment.</title>
        <authorList>
            <person name="Wang F.Q."/>
            <person name="Shen Q.Y."/>
            <person name="Chen G.J."/>
            <person name="Du Z.J."/>
        </authorList>
    </citation>
    <scope>NUCLEOTIDE SEQUENCE [LARGE SCALE GENOMIC DNA]</scope>
    <source>
        <strain evidence="2 3">SY21</strain>
    </source>
</reference>
<proteinExistence type="predicted"/>
<dbReference type="Gene3D" id="2.60.40.10">
    <property type="entry name" value="Immunoglobulins"/>
    <property type="match status" value="1"/>
</dbReference>
<dbReference type="Pfam" id="PF13585">
    <property type="entry name" value="CHU_C"/>
    <property type="match status" value="1"/>
</dbReference>
<dbReference type="RefSeq" id="WP_119350248.1">
    <property type="nucleotide sequence ID" value="NZ_QWET01000008.1"/>
</dbReference>
<dbReference type="InterPro" id="IPR035986">
    <property type="entry name" value="PKD_dom_sf"/>
</dbReference>
<sequence>MKNKSNITLLVFILFLLNLPLAKAQLTAPGSNSTIETEYPASPETDSIFIFCTESEMPAVGELRAQTSLTGTKTFLWEKYNPETSAYEFHFSESSEGAESTISSLEDGGYRVTVTQGETTEISRAWVFNNWLSADASIPDSLSTCTSFKMFGTFLSAPLGYYDPANNTELEVFKDLKMEWKTGETTIATVQNPQIFDPPAIDTEYTFRVYDRLGCESTAIITYDSKVTKAKFSVDFGEQNDNKDKLEAPLTVNFINESENSDPGQYEWFFFRDLDEIKEEGENSQQPIDSIMIVAYDENPVYTYENTGSYMVKLVSKNVSEFHTCVDTFYMPEYIVIEPSFIEAPNFFSPDGDGNNDEFVVLFRSMQSIKIQIFNRWGKRIHFYKNNDVRGFGNSYPASVWDGKLGNRYASPGVYYYVAEGIGRDGEAQKGKGFFHLFRGKD</sequence>
<organism evidence="2 3">
    <name type="scientific">Mariniphaga sediminis</name>
    <dbReference type="NCBI Taxonomy" id="1628158"/>
    <lineage>
        <taxon>Bacteria</taxon>
        <taxon>Pseudomonadati</taxon>
        <taxon>Bacteroidota</taxon>
        <taxon>Bacteroidia</taxon>
        <taxon>Marinilabiliales</taxon>
        <taxon>Prolixibacteraceae</taxon>
        <taxon>Mariniphaga</taxon>
    </lineage>
</organism>
<dbReference type="Proteomes" id="UP000266441">
    <property type="component" value="Unassembled WGS sequence"/>
</dbReference>
<gene>
    <name evidence="2" type="ORF">D1164_12100</name>
</gene>
<keyword evidence="1" id="KW-0732">Signal</keyword>
<dbReference type="EMBL" id="QWET01000008">
    <property type="protein sequence ID" value="RIH64783.1"/>
    <property type="molecule type" value="Genomic_DNA"/>
</dbReference>
<dbReference type="SUPFAM" id="SSF49299">
    <property type="entry name" value="PKD domain"/>
    <property type="match status" value="1"/>
</dbReference>
<dbReference type="InterPro" id="IPR026341">
    <property type="entry name" value="T9SS_type_B"/>
</dbReference>
<evidence type="ECO:0000256" key="1">
    <source>
        <dbReference type="SAM" id="SignalP"/>
    </source>
</evidence>
<feature type="chain" id="PRO_5017486885" evidence="1">
    <location>
        <begin position="25"/>
        <end position="442"/>
    </location>
</feature>
<evidence type="ECO:0000313" key="2">
    <source>
        <dbReference type="EMBL" id="RIH64783.1"/>
    </source>
</evidence>
<dbReference type="OrthoDB" id="1123245at2"/>
<evidence type="ECO:0000313" key="3">
    <source>
        <dbReference type="Proteomes" id="UP000266441"/>
    </source>
</evidence>
<comment type="caution">
    <text evidence="2">The sequence shown here is derived from an EMBL/GenBank/DDBJ whole genome shotgun (WGS) entry which is preliminary data.</text>
</comment>
<dbReference type="AlphaFoldDB" id="A0A399D041"/>